<dbReference type="PIRSF" id="PIRSF028762">
    <property type="entry name" value="ABD1"/>
    <property type="match status" value="1"/>
</dbReference>
<dbReference type="InterPro" id="IPR039753">
    <property type="entry name" value="RG7MT1"/>
</dbReference>
<dbReference type="Gramene" id="EFJ27364">
    <property type="protein sequence ID" value="EFJ27364"/>
    <property type="gene ID" value="SELMODRAFT_96176"/>
</dbReference>
<protein>
    <recommendedName>
        <fullName evidence="2">mRNA (guanine-N(7))-methyltransferase</fullName>
        <ecNumber evidence="2">2.1.1.56</ecNumber>
    </recommendedName>
</protein>
<dbReference type="KEGG" id="smo:SELMODRAFT_96176"/>
<keyword evidence="4" id="KW-0507">mRNA processing</keyword>
<keyword evidence="14" id="KW-1185">Reference proteome</keyword>
<evidence type="ECO:0000259" key="12">
    <source>
        <dbReference type="PROSITE" id="PS51562"/>
    </source>
</evidence>
<dbReference type="eggNOG" id="KOG1975">
    <property type="taxonomic scope" value="Eukaryota"/>
</dbReference>
<dbReference type="PANTHER" id="PTHR12189">
    <property type="entry name" value="MRNA GUANINE-7- METHYLTRANSFERASE"/>
    <property type="match status" value="1"/>
</dbReference>
<evidence type="ECO:0000256" key="6">
    <source>
        <dbReference type="ARBA" id="ARBA00022691"/>
    </source>
</evidence>
<dbReference type="InterPro" id="IPR016899">
    <property type="entry name" value="mRNA_G-N7_MeTrfase_euk"/>
</dbReference>
<feature type="binding site" evidence="11">
    <location>
        <position position="60"/>
    </location>
    <ligand>
        <name>S-adenosyl-L-methionine</name>
        <dbReference type="ChEBI" id="CHEBI:59789"/>
    </ligand>
</feature>
<dbReference type="OrthoDB" id="10248867at2759"/>
<keyword evidence="3" id="KW-0489">Methyltransferase</keyword>
<dbReference type="STRING" id="88036.D8RK04"/>
<dbReference type="HOGENOM" id="CLU_020346_1_1_1"/>
<organism evidence="14">
    <name type="scientific">Selaginella moellendorffii</name>
    <name type="common">Spikemoss</name>
    <dbReference type="NCBI Taxonomy" id="88036"/>
    <lineage>
        <taxon>Eukaryota</taxon>
        <taxon>Viridiplantae</taxon>
        <taxon>Streptophyta</taxon>
        <taxon>Embryophyta</taxon>
        <taxon>Tracheophyta</taxon>
        <taxon>Lycopodiopsida</taxon>
        <taxon>Selaginellales</taxon>
        <taxon>Selaginellaceae</taxon>
        <taxon>Selaginella</taxon>
    </lineage>
</organism>
<dbReference type="GO" id="GO:0003723">
    <property type="term" value="F:RNA binding"/>
    <property type="evidence" value="ECO:0007669"/>
    <property type="project" value="UniProtKB-KW"/>
</dbReference>
<dbReference type="InterPro" id="IPR029063">
    <property type="entry name" value="SAM-dependent_MTases_sf"/>
</dbReference>
<dbReference type="GO" id="GO:0004482">
    <property type="term" value="F:mRNA 5'-cap (guanine-N7-)-methyltransferase activity"/>
    <property type="evidence" value="ECO:0000318"/>
    <property type="project" value="GO_Central"/>
</dbReference>
<dbReference type="EMBL" id="GL377582">
    <property type="protein sequence ID" value="EFJ27364.1"/>
    <property type="molecule type" value="Genomic_DNA"/>
</dbReference>
<dbReference type="PROSITE" id="PS51562">
    <property type="entry name" value="RNA_CAP0_MT"/>
    <property type="match status" value="1"/>
</dbReference>
<keyword evidence="9" id="KW-0539">Nucleus</keyword>
<dbReference type="SUPFAM" id="SSF53335">
    <property type="entry name" value="S-adenosyl-L-methionine-dependent methyltransferases"/>
    <property type="match status" value="1"/>
</dbReference>
<dbReference type="GO" id="GO:0005634">
    <property type="term" value="C:nucleus"/>
    <property type="evidence" value="ECO:0000318"/>
    <property type="project" value="GO_Central"/>
</dbReference>
<feature type="binding site" evidence="11">
    <location>
        <position position="109"/>
    </location>
    <ligand>
        <name>S-adenosyl-L-methionine</name>
        <dbReference type="ChEBI" id="CHEBI:59789"/>
    </ligand>
</feature>
<dbReference type="CDD" id="cd02440">
    <property type="entry name" value="AdoMet_MTases"/>
    <property type="match status" value="1"/>
</dbReference>
<evidence type="ECO:0000256" key="9">
    <source>
        <dbReference type="ARBA" id="ARBA00023242"/>
    </source>
</evidence>
<sequence>MAFIKEHYDCVARETRDERRKSRVIRLRQLNNMVKQCLLSELIGGAGDHKASNIKVLDLACGRGGDIFKLEGLGVRKYVGVDFSPERIKEAEERARALRSMAAKFVEHDCFSSSLPQDVTAEGPYDACSCQLAIHYAACDEATARTALENISASLKPGGLFVGTTVDSRVVLEKLKRVAGNTELSNSVYKLALKQPVKEELVFGNEYNFALEGVVNDCPEYLVFFDAWEKLAREYGLKLVMHANFKEFAWKHRLGRKMGELTGAEKEVFPLYCVFAFEKLPYMSRNKKLKR</sequence>
<comment type="subcellular location">
    <subcellularLocation>
        <location evidence="1">Nucleus</location>
    </subcellularLocation>
</comment>
<evidence type="ECO:0000256" key="11">
    <source>
        <dbReference type="PIRSR" id="PIRSR028762-1"/>
    </source>
</evidence>
<feature type="binding site" evidence="11">
    <location>
        <position position="136"/>
    </location>
    <ligand>
        <name>S-adenosyl-L-methionine</name>
        <dbReference type="ChEBI" id="CHEBI:59789"/>
    </ligand>
</feature>
<comment type="catalytic activity">
    <reaction evidence="10">
        <text>a 5'-end (5'-triphosphoguanosine)-ribonucleoside in mRNA + S-adenosyl-L-methionine = a 5'-end (N(7)-methyl 5'-triphosphoguanosine)-ribonucleoside in mRNA + S-adenosyl-L-homocysteine</text>
        <dbReference type="Rhea" id="RHEA:67008"/>
        <dbReference type="Rhea" id="RHEA-COMP:17166"/>
        <dbReference type="Rhea" id="RHEA-COMP:17167"/>
        <dbReference type="ChEBI" id="CHEBI:57856"/>
        <dbReference type="ChEBI" id="CHEBI:59789"/>
        <dbReference type="ChEBI" id="CHEBI:156461"/>
        <dbReference type="ChEBI" id="CHEBI:167617"/>
        <dbReference type="EC" id="2.1.1.56"/>
    </reaction>
</comment>
<gene>
    <name evidence="13" type="ORF">SELMODRAFT_96176</name>
</gene>
<proteinExistence type="predicted"/>
<dbReference type="AlphaFoldDB" id="D8RK04"/>
<keyword evidence="8" id="KW-0506">mRNA capping</keyword>
<dbReference type="PANTHER" id="PTHR12189:SF2">
    <property type="entry name" value="MRNA CAP GUANINE-N7 METHYLTRANSFERASE"/>
    <property type="match status" value="1"/>
</dbReference>
<dbReference type="Proteomes" id="UP000001514">
    <property type="component" value="Unassembled WGS sequence"/>
</dbReference>
<feature type="binding site" evidence="11">
    <location>
        <position position="131"/>
    </location>
    <ligand>
        <name>S-adenosyl-L-methionine</name>
        <dbReference type="ChEBI" id="CHEBI:59789"/>
    </ligand>
</feature>
<keyword evidence="6" id="KW-0949">S-adenosyl-L-methionine</keyword>
<evidence type="ECO:0000256" key="1">
    <source>
        <dbReference type="ARBA" id="ARBA00004123"/>
    </source>
</evidence>
<keyword evidence="7" id="KW-0694">RNA-binding</keyword>
<dbReference type="Gene3D" id="3.40.50.150">
    <property type="entry name" value="Vaccinia Virus protein VP39"/>
    <property type="match status" value="1"/>
</dbReference>
<keyword evidence="5" id="KW-0808">Transferase</keyword>
<feature type="binding site" evidence="11">
    <location>
        <position position="82"/>
    </location>
    <ligand>
        <name>S-adenosyl-L-methionine</name>
        <dbReference type="ChEBI" id="CHEBI:59789"/>
    </ligand>
</feature>
<evidence type="ECO:0000256" key="2">
    <source>
        <dbReference type="ARBA" id="ARBA00011926"/>
    </source>
</evidence>
<evidence type="ECO:0000256" key="7">
    <source>
        <dbReference type="ARBA" id="ARBA00022884"/>
    </source>
</evidence>
<accession>D8RK04</accession>
<dbReference type="EC" id="2.1.1.56" evidence="2"/>
<evidence type="ECO:0000313" key="13">
    <source>
        <dbReference type="EMBL" id="EFJ27364.1"/>
    </source>
</evidence>
<dbReference type="Pfam" id="PF03291">
    <property type="entry name" value="mRNA_G-N7_MeTrfase"/>
    <property type="match status" value="1"/>
</dbReference>
<dbReference type="GO" id="GO:0006370">
    <property type="term" value="P:7-methylguanosine mRNA capping"/>
    <property type="evidence" value="ECO:0000318"/>
    <property type="project" value="GO_Central"/>
</dbReference>
<dbReference type="InterPro" id="IPR004971">
    <property type="entry name" value="mRNA_G-N7_MeTrfase_dom"/>
</dbReference>
<feature type="domain" description="MRNA cap 0 methyltransferase" evidence="12">
    <location>
        <begin position="22"/>
        <end position="280"/>
    </location>
</feature>
<evidence type="ECO:0000256" key="10">
    <source>
        <dbReference type="ARBA" id="ARBA00044712"/>
    </source>
</evidence>
<evidence type="ECO:0000256" key="4">
    <source>
        <dbReference type="ARBA" id="ARBA00022664"/>
    </source>
</evidence>
<reference evidence="13 14" key="1">
    <citation type="journal article" date="2011" name="Science">
        <title>The Selaginella genome identifies genetic changes associated with the evolution of vascular plants.</title>
        <authorList>
            <person name="Banks J.A."/>
            <person name="Nishiyama T."/>
            <person name="Hasebe M."/>
            <person name="Bowman J.L."/>
            <person name="Gribskov M."/>
            <person name="dePamphilis C."/>
            <person name="Albert V.A."/>
            <person name="Aono N."/>
            <person name="Aoyama T."/>
            <person name="Ambrose B.A."/>
            <person name="Ashton N.W."/>
            <person name="Axtell M.J."/>
            <person name="Barker E."/>
            <person name="Barker M.S."/>
            <person name="Bennetzen J.L."/>
            <person name="Bonawitz N.D."/>
            <person name="Chapple C."/>
            <person name="Cheng C."/>
            <person name="Correa L.G."/>
            <person name="Dacre M."/>
            <person name="DeBarry J."/>
            <person name="Dreyer I."/>
            <person name="Elias M."/>
            <person name="Engstrom E.M."/>
            <person name="Estelle M."/>
            <person name="Feng L."/>
            <person name="Finet C."/>
            <person name="Floyd S.K."/>
            <person name="Frommer W.B."/>
            <person name="Fujita T."/>
            <person name="Gramzow L."/>
            <person name="Gutensohn M."/>
            <person name="Harholt J."/>
            <person name="Hattori M."/>
            <person name="Heyl A."/>
            <person name="Hirai T."/>
            <person name="Hiwatashi Y."/>
            <person name="Ishikawa M."/>
            <person name="Iwata M."/>
            <person name="Karol K.G."/>
            <person name="Koehler B."/>
            <person name="Kolukisaoglu U."/>
            <person name="Kubo M."/>
            <person name="Kurata T."/>
            <person name="Lalonde S."/>
            <person name="Li K."/>
            <person name="Li Y."/>
            <person name="Litt A."/>
            <person name="Lyons E."/>
            <person name="Manning G."/>
            <person name="Maruyama T."/>
            <person name="Michael T.P."/>
            <person name="Mikami K."/>
            <person name="Miyazaki S."/>
            <person name="Morinaga S."/>
            <person name="Murata T."/>
            <person name="Mueller-Roeber B."/>
            <person name="Nelson D.R."/>
            <person name="Obara M."/>
            <person name="Oguri Y."/>
            <person name="Olmstead R.G."/>
            <person name="Onodera N."/>
            <person name="Petersen B.L."/>
            <person name="Pils B."/>
            <person name="Prigge M."/>
            <person name="Rensing S.A."/>
            <person name="Riano-Pachon D.M."/>
            <person name="Roberts A.W."/>
            <person name="Sato Y."/>
            <person name="Scheller H.V."/>
            <person name="Schulz B."/>
            <person name="Schulz C."/>
            <person name="Shakirov E.V."/>
            <person name="Shibagaki N."/>
            <person name="Shinohara N."/>
            <person name="Shippen D.E."/>
            <person name="Soerensen I."/>
            <person name="Sotooka R."/>
            <person name="Sugimoto N."/>
            <person name="Sugita M."/>
            <person name="Sumikawa N."/>
            <person name="Tanurdzic M."/>
            <person name="Theissen G."/>
            <person name="Ulvskov P."/>
            <person name="Wakazuki S."/>
            <person name="Weng J.K."/>
            <person name="Willats W.W."/>
            <person name="Wipf D."/>
            <person name="Wolf P.G."/>
            <person name="Yang L."/>
            <person name="Zimmer A.D."/>
            <person name="Zhu Q."/>
            <person name="Mitros T."/>
            <person name="Hellsten U."/>
            <person name="Loque D."/>
            <person name="Otillar R."/>
            <person name="Salamov A."/>
            <person name="Schmutz J."/>
            <person name="Shapiro H."/>
            <person name="Lindquist E."/>
            <person name="Lucas S."/>
            <person name="Rokhsar D."/>
            <person name="Grigoriev I.V."/>
        </authorList>
    </citation>
    <scope>NUCLEOTIDE SEQUENCE [LARGE SCALE GENOMIC DNA]</scope>
</reference>
<dbReference type="InParanoid" id="D8RK04"/>
<feature type="binding site" evidence="11">
    <location>
        <position position="35"/>
    </location>
    <ligand>
        <name>S-adenosyl-L-methionine</name>
        <dbReference type="ChEBI" id="CHEBI:59789"/>
    </ligand>
</feature>
<evidence type="ECO:0000313" key="14">
    <source>
        <dbReference type="Proteomes" id="UP000001514"/>
    </source>
</evidence>
<evidence type="ECO:0000256" key="5">
    <source>
        <dbReference type="ARBA" id="ARBA00022679"/>
    </source>
</evidence>
<name>D8RK04_SELML</name>
<evidence type="ECO:0000256" key="3">
    <source>
        <dbReference type="ARBA" id="ARBA00022603"/>
    </source>
</evidence>
<evidence type="ECO:0000256" key="8">
    <source>
        <dbReference type="ARBA" id="ARBA00023042"/>
    </source>
</evidence>